<reference evidence="2" key="1">
    <citation type="submission" date="2023-06" db="EMBL/GenBank/DDBJ databases">
        <title>Genome-scale phylogeny and comparative genomics of the fungal order Sordariales.</title>
        <authorList>
            <consortium name="Lawrence Berkeley National Laboratory"/>
            <person name="Hensen N."/>
            <person name="Bonometti L."/>
            <person name="Westerberg I."/>
            <person name="Brannstrom I.O."/>
            <person name="Guillou S."/>
            <person name="Cros-Aarteil S."/>
            <person name="Calhoun S."/>
            <person name="Haridas S."/>
            <person name="Kuo A."/>
            <person name="Mondo S."/>
            <person name="Pangilinan J."/>
            <person name="Riley R."/>
            <person name="Labutti K."/>
            <person name="Andreopoulos B."/>
            <person name="Lipzen A."/>
            <person name="Chen C."/>
            <person name="Yanf M."/>
            <person name="Daum C."/>
            <person name="Ng V."/>
            <person name="Clum A."/>
            <person name="Steindorff A."/>
            <person name="Ohm R."/>
            <person name="Martin F."/>
            <person name="Silar P."/>
            <person name="Natvig D."/>
            <person name="Lalanne C."/>
            <person name="Gautier V."/>
            <person name="Ament-Velasquez S.L."/>
            <person name="Kruys A."/>
            <person name="Hutchinson M.I."/>
            <person name="Powell A.J."/>
            <person name="Barry K."/>
            <person name="Miller A.N."/>
            <person name="Grigoriev I.V."/>
            <person name="Debuchy R."/>
            <person name="Gladieux P."/>
            <person name="Thoren M.H."/>
            <person name="Johannesson H."/>
        </authorList>
    </citation>
    <scope>NUCLEOTIDE SEQUENCE</scope>
    <source>
        <strain evidence="2">PSN4</strain>
    </source>
</reference>
<comment type="caution">
    <text evidence="2">The sequence shown here is derived from an EMBL/GenBank/DDBJ whole genome shotgun (WGS) entry which is preliminary data.</text>
</comment>
<feature type="signal peptide" evidence="1">
    <location>
        <begin position="1"/>
        <end position="21"/>
    </location>
</feature>
<evidence type="ECO:0000313" key="2">
    <source>
        <dbReference type="EMBL" id="KAK1750798.1"/>
    </source>
</evidence>
<organism evidence="2 3">
    <name type="scientific">Echria macrotheca</name>
    <dbReference type="NCBI Taxonomy" id="438768"/>
    <lineage>
        <taxon>Eukaryota</taxon>
        <taxon>Fungi</taxon>
        <taxon>Dikarya</taxon>
        <taxon>Ascomycota</taxon>
        <taxon>Pezizomycotina</taxon>
        <taxon>Sordariomycetes</taxon>
        <taxon>Sordariomycetidae</taxon>
        <taxon>Sordariales</taxon>
        <taxon>Schizotheciaceae</taxon>
        <taxon>Echria</taxon>
    </lineage>
</organism>
<proteinExistence type="predicted"/>
<evidence type="ECO:0000313" key="3">
    <source>
        <dbReference type="Proteomes" id="UP001239445"/>
    </source>
</evidence>
<sequence length="395" mass="40629">MEAGFRWLWVLLALFALRASADCTSYGVDYSNGGKYNIDSSSNQYFSFITVFQGCTQETINPVLVGPDGSEYACSAIRTTPAGQQVTSTCGIPFSVMRSGTWKIIVSGDQLSVQRTITLTVGVPNTVWVTATPTVVIGVTVTARGSTAVRTQSQTQTLILVPQTVTAVCNGATRTVTNYPQGPTVTVSSTVLRTVTDGQVTSTLATTVTAQASCHYPNSGSSSTVNDGNPTPSAYPTGFCIGDSCQTFGAGKGKGKGRAFGAQDSNPTAAEKRDVAATAAAGAVAAVTSTYTETTYTVTSTIQTTIPGKTTTEVVLKTVTATITPAPSTVCAGGGGGPGVTVTVIRGGQGTVTQTDFIYRTTHLSGTVWIGRTASTTITNAASATACWRAGGWFG</sequence>
<gene>
    <name evidence="2" type="ORF">QBC47DRAFT_86886</name>
</gene>
<keyword evidence="1" id="KW-0732">Signal</keyword>
<dbReference type="AlphaFoldDB" id="A0AAJ0B5J6"/>
<protein>
    <submittedName>
        <fullName evidence="2">Uncharacterized protein</fullName>
    </submittedName>
</protein>
<dbReference type="EMBL" id="MU839844">
    <property type="protein sequence ID" value="KAK1750798.1"/>
    <property type="molecule type" value="Genomic_DNA"/>
</dbReference>
<accession>A0AAJ0B5J6</accession>
<evidence type="ECO:0000256" key="1">
    <source>
        <dbReference type="SAM" id="SignalP"/>
    </source>
</evidence>
<feature type="chain" id="PRO_5042560723" evidence="1">
    <location>
        <begin position="22"/>
        <end position="395"/>
    </location>
</feature>
<keyword evidence="3" id="KW-1185">Reference proteome</keyword>
<name>A0AAJ0B5J6_9PEZI</name>
<dbReference type="Proteomes" id="UP001239445">
    <property type="component" value="Unassembled WGS sequence"/>
</dbReference>